<protein>
    <submittedName>
        <fullName evidence="1">Uncharacterized protein</fullName>
    </submittedName>
</protein>
<name>A0A9D4GYZ0_DREPO</name>
<sequence length="82" mass="9010">MSSTKTSCVPCCAVISKFQLLMCHEDLETNFMRTLGSANLHDVTSMLSDNKDTSYIVLVSVSSDNWQCLICHPRLACAVHTG</sequence>
<reference evidence="1" key="2">
    <citation type="submission" date="2020-11" db="EMBL/GenBank/DDBJ databases">
        <authorList>
            <person name="McCartney M.A."/>
            <person name="Auch B."/>
            <person name="Kono T."/>
            <person name="Mallez S."/>
            <person name="Becker A."/>
            <person name="Gohl D.M."/>
            <person name="Silverstein K.A.T."/>
            <person name="Koren S."/>
            <person name="Bechman K.B."/>
            <person name="Herman A."/>
            <person name="Abrahante J.E."/>
            <person name="Garbe J."/>
        </authorList>
    </citation>
    <scope>NUCLEOTIDE SEQUENCE</scope>
    <source>
        <strain evidence="1">Duluth1</strain>
        <tissue evidence="1">Whole animal</tissue>
    </source>
</reference>
<dbReference type="AlphaFoldDB" id="A0A9D4GYZ0"/>
<evidence type="ECO:0000313" key="2">
    <source>
        <dbReference type="Proteomes" id="UP000828390"/>
    </source>
</evidence>
<evidence type="ECO:0000313" key="1">
    <source>
        <dbReference type="EMBL" id="KAH3824295.1"/>
    </source>
</evidence>
<organism evidence="1 2">
    <name type="scientific">Dreissena polymorpha</name>
    <name type="common">Zebra mussel</name>
    <name type="synonym">Mytilus polymorpha</name>
    <dbReference type="NCBI Taxonomy" id="45954"/>
    <lineage>
        <taxon>Eukaryota</taxon>
        <taxon>Metazoa</taxon>
        <taxon>Spiralia</taxon>
        <taxon>Lophotrochozoa</taxon>
        <taxon>Mollusca</taxon>
        <taxon>Bivalvia</taxon>
        <taxon>Autobranchia</taxon>
        <taxon>Heteroconchia</taxon>
        <taxon>Euheterodonta</taxon>
        <taxon>Imparidentia</taxon>
        <taxon>Neoheterodontei</taxon>
        <taxon>Myida</taxon>
        <taxon>Dreissenoidea</taxon>
        <taxon>Dreissenidae</taxon>
        <taxon>Dreissena</taxon>
    </lineage>
</organism>
<comment type="caution">
    <text evidence="1">The sequence shown here is derived from an EMBL/GenBank/DDBJ whole genome shotgun (WGS) entry which is preliminary data.</text>
</comment>
<proteinExistence type="predicted"/>
<dbReference type="Proteomes" id="UP000828390">
    <property type="component" value="Unassembled WGS sequence"/>
</dbReference>
<gene>
    <name evidence="1" type="ORF">DPMN_126129</name>
</gene>
<accession>A0A9D4GYZ0</accession>
<keyword evidence="2" id="KW-1185">Reference proteome</keyword>
<reference evidence="1" key="1">
    <citation type="journal article" date="2019" name="bioRxiv">
        <title>The Genome of the Zebra Mussel, Dreissena polymorpha: A Resource for Invasive Species Research.</title>
        <authorList>
            <person name="McCartney M.A."/>
            <person name="Auch B."/>
            <person name="Kono T."/>
            <person name="Mallez S."/>
            <person name="Zhang Y."/>
            <person name="Obille A."/>
            <person name="Becker A."/>
            <person name="Abrahante J.E."/>
            <person name="Garbe J."/>
            <person name="Badalamenti J.P."/>
            <person name="Herman A."/>
            <person name="Mangelson H."/>
            <person name="Liachko I."/>
            <person name="Sullivan S."/>
            <person name="Sone E.D."/>
            <person name="Koren S."/>
            <person name="Silverstein K.A.T."/>
            <person name="Beckman K.B."/>
            <person name="Gohl D.M."/>
        </authorList>
    </citation>
    <scope>NUCLEOTIDE SEQUENCE</scope>
    <source>
        <strain evidence="1">Duluth1</strain>
        <tissue evidence="1">Whole animal</tissue>
    </source>
</reference>
<dbReference type="EMBL" id="JAIWYP010000005">
    <property type="protein sequence ID" value="KAH3824295.1"/>
    <property type="molecule type" value="Genomic_DNA"/>
</dbReference>